<dbReference type="AlphaFoldDB" id="A0A1I4SFN0"/>
<sequence>MKTALALLMLLGSSTLLAAEPQVSRHYQYYQASGDSLQALQQSLHANTPVQQNGQRFHAYTDTRVNWRFWWWEEADGRCRIERVETRVDITFTLPQLGADSRLPNSERIIWERYLAALTAHEEGHARLGINTARNIQRGIQALPQMTSCAALEHSANSLGEQALQRLRGAHIDYDRRTGHGASQGARLP</sequence>
<evidence type="ECO:0000313" key="2">
    <source>
        <dbReference type="EMBL" id="SFM63267.1"/>
    </source>
</evidence>
<organism evidence="2 3">
    <name type="scientific">Halopseudomonas yangmingensis</name>
    <dbReference type="NCBI Taxonomy" id="1720063"/>
    <lineage>
        <taxon>Bacteria</taxon>
        <taxon>Pseudomonadati</taxon>
        <taxon>Pseudomonadota</taxon>
        <taxon>Gammaproteobacteria</taxon>
        <taxon>Pseudomonadales</taxon>
        <taxon>Pseudomonadaceae</taxon>
        <taxon>Halopseudomonas</taxon>
    </lineage>
</organism>
<name>A0A1I4SFN0_9GAMM</name>
<keyword evidence="3" id="KW-1185">Reference proteome</keyword>
<dbReference type="Proteomes" id="UP000243629">
    <property type="component" value="Unassembled WGS sequence"/>
</dbReference>
<dbReference type="InterPro" id="IPR010321">
    <property type="entry name" value="DUF922"/>
</dbReference>
<dbReference type="EMBL" id="FOUI01000010">
    <property type="protein sequence ID" value="SFM63267.1"/>
    <property type="molecule type" value="Genomic_DNA"/>
</dbReference>
<evidence type="ECO:0000256" key="1">
    <source>
        <dbReference type="SAM" id="SignalP"/>
    </source>
</evidence>
<gene>
    <name evidence="2" type="ORF">SAMN05216217_11010</name>
</gene>
<keyword evidence="2" id="KW-0645">Protease</keyword>
<dbReference type="OrthoDB" id="532520at2"/>
<dbReference type="GO" id="GO:0008233">
    <property type="term" value="F:peptidase activity"/>
    <property type="evidence" value="ECO:0007669"/>
    <property type="project" value="UniProtKB-KW"/>
</dbReference>
<accession>A0A1I4SFN0</accession>
<evidence type="ECO:0000313" key="3">
    <source>
        <dbReference type="Proteomes" id="UP000243629"/>
    </source>
</evidence>
<feature type="signal peptide" evidence="1">
    <location>
        <begin position="1"/>
        <end position="18"/>
    </location>
</feature>
<dbReference type="RefSeq" id="WP_093476290.1">
    <property type="nucleotide sequence ID" value="NZ_FOUI01000010.1"/>
</dbReference>
<protein>
    <submittedName>
        <fullName evidence="2">Predicted secreted Zn-dependent protease</fullName>
    </submittedName>
</protein>
<feature type="chain" id="PRO_5017396932" evidence="1">
    <location>
        <begin position="19"/>
        <end position="189"/>
    </location>
</feature>
<dbReference type="STRING" id="1720063.SAMN05216217_11010"/>
<reference evidence="3" key="1">
    <citation type="submission" date="2016-10" db="EMBL/GenBank/DDBJ databases">
        <authorList>
            <person name="Varghese N."/>
            <person name="Submissions S."/>
        </authorList>
    </citation>
    <scope>NUCLEOTIDE SEQUENCE [LARGE SCALE GENOMIC DNA]</scope>
    <source>
        <strain evidence="3">DSM 24213</strain>
    </source>
</reference>
<proteinExistence type="predicted"/>
<keyword evidence="1" id="KW-0732">Signal</keyword>
<keyword evidence="2" id="KW-0378">Hydrolase</keyword>
<dbReference type="Pfam" id="PF06037">
    <property type="entry name" value="DUF922"/>
    <property type="match status" value="1"/>
</dbReference>
<dbReference type="GO" id="GO:0006508">
    <property type="term" value="P:proteolysis"/>
    <property type="evidence" value="ECO:0007669"/>
    <property type="project" value="UniProtKB-KW"/>
</dbReference>